<evidence type="ECO:0000313" key="2">
    <source>
        <dbReference type="Proteomes" id="UP000050514"/>
    </source>
</evidence>
<protein>
    <recommendedName>
        <fullName evidence="3">Phosphoenolpyruvate carboxykinase</fullName>
    </recommendedName>
</protein>
<dbReference type="Proteomes" id="UP000050514">
    <property type="component" value="Unassembled WGS sequence"/>
</dbReference>
<dbReference type="PATRIC" id="fig|360411.5.peg.1010"/>
<dbReference type="STRING" id="360411.AC812_02260"/>
<name>A0A0P6Y8M4_9CHLR</name>
<accession>A0A0P6Y8M4</accession>
<dbReference type="SUPFAM" id="SSF53795">
    <property type="entry name" value="PEP carboxykinase-like"/>
    <property type="match status" value="1"/>
</dbReference>
<evidence type="ECO:0008006" key="3">
    <source>
        <dbReference type="Google" id="ProtNLM"/>
    </source>
</evidence>
<reference evidence="1 2" key="1">
    <citation type="submission" date="2015-07" db="EMBL/GenBank/DDBJ databases">
        <title>Draft genome of Bellilinea caldifistulae DSM 17877.</title>
        <authorList>
            <person name="Hemp J."/>
            <person name="Ward L.M."/>
            <person name="Pace L.A."/>
            <person name="Fischer W.W."/>
        </authorList>
    </citation>
    <scope>NUCLEOTIDE SEQUENCE [LARGE SCALE GENOMIC DNA]</scope>
    <source>
        <strain evidence="1 2">GOMI-1</strain>
    </source>
</reference>
<sequence length="583" mass="66972">MEALSYQMYDGKVVLRLRGKICENSEELLTSPLFRDVLWDFIRHLQKRESRFLNLFPNRQVSEKAITEMIDTFRFLVKLPADLVIKVHEPARKFLTERDLIYDFVENLYNYWRSLHRVLICDRTLDEMDRRPYRTFAETVERLMHVVRSTYRDIQENITGSHPRVYRQVSAGVEIGAIALPAPIPYPNGDYTALKNISIIRQIMIYPPMIFNSPSNKRKGMFERVNFNPVRGLHLDPEEWVCYPAKVGDLVVMIYFSMRFFELGFSLCNLFELAESDQITQQPDAIYLFGVPEIPGLMEGQSQTIFYDDEENHMLVAAVPCRDEFGYFGYLKKMVLTLHNIIVMKRGRLPYHGAYFHIRMRSGKESNVLIVGDTGAGKSETLEALRQIAGDEVEELIPIADDMGSLQIDSSGKVAGFGTEIGAFVRLDDLQSGYAWGQIDRTIIMNPDQTNARVVIPITTYDEVMRGYPVDVFLYANNYEVVDQDYPIIRRFENAQDALEVFRSGAVMSKGTTNTKGLVHSYFANIFGPPQYQDLHEELAVRYFDQLFKQNVFVGELRTQLGVPGKEQEGPLMAAKALLKLIS</sequence>
<gene>
    <name evidence="1" type="ORF">AC812_02260</name>
</gene>
<proteinExistence type="predicted"/>
<dbReference type="EMBL" id="LGHJ01000007">
    <property type="protein sequence ID" value="KPL78055.1"/>
    <property type="molecule type" value="Genomic_DNA"/>
</dbReference>
<keyword evidence="2" id="KW-1185">Reference proteome</keyword>
<evidence type="ECO:0000313" key="1">
    <source>
        <dbReference type="EMBL" id="KPL78055.1"/>
    </source>
</evidence>
<organism evidence="1 2">
    <name type="scientific">Bellilinea caldifistulae</name>
    <dbReference type="NCBI Taxonomy" id="360411"/>
    <lineage>
        <taxon>Bacteria</taxon>
        <taxon>Bacillati</taxon>
        <taxon>Chloroflexota</taxon>
        <taxon>Anaerolineae</taxon>
        <taxon>Anaerolineales</taxon>
        <taxon>Anaerolineaceae</taxon>
        <taxon>Bellilinea</taxon>
    </lineage>
</organism>
<comment type="caution">
    <text evidence="1">The sequence shown here is derived from an EMBL/GenBank/DDBJ whole genome shotgun (WGS) entry which is preliminary data.</text>
</comment>
<dbReference type="AlphaFoldDB" id="A0A0P6Y8M4"/>